<sequence>MSDDADLFIGQSEVAPQPRWKGVEAVHHATSFPPGNDDCEENFSKAKSRAKLAHGCRQALAGVLIVHDQSRSEF</sequence>
<keyword evidence="2" id="KW-1185">Reference proteome</keyword>
<dbReference type="Proteomes" id="UP000518315">
    <property type="component" value="Unassembled WGS sequence"/>
</dbReference>
<dbReference type="EMBL" id="JACHXH010000019">
    <property type="protein sequence ID" value="MBB3137123.1"/>
    <property type="molecule type" value="Genomic_DNA"/>
</dbReference>
<reference evidence="1 2" key="1">
    <citation type="submission" date="2020-08" db="EMBL/GenBank/DDBJ databases">
        <title>Genomic Encyclopedia of Type Strains, Phase III (KMG-III): the genomes of soil and plant-associated and newly described type strains.</title>
        <authorList>
            <person name="Whitman W."/>
        </authorList>
    </citation>
    <scope>NUCLEOTIDE SEQUENCE [LARGE SCALE GENOMIC DNA]</scope>
    <source>
        <strain evidence="1 2">CECT 4113</strain>
    </source>
</reference>
<dbReference type="AlphaFoldDB" id="A0A4R0CLT1"/>
<name>A0A4R0CLT1_9HYPH</name>
<organism evidence="1 2">
    <name type="scientific">Rhizobium pisi</name>
    <dbReference type="NCBI Taxonomy" id="574561"/>
    <lineage>
        <taxon>Bacteria</taxon>
        <taxon>Pseudomonadati</taxon>
        <taxon>Pseudomonadota</taxon>
        <taxon>Alphaproteobacteria</taxon>
        <taxon>Hyphomicrobiales</taxon>
        <taxon>Rhizobiaceae</taxon>
        <taxon>Rhizobium/Agrobacterium group</taxon>
        <taxon>Rhizobium</taxon>
    </lineage>
</organism>
<gene>
    <name evidence="1" type="ORF">FHS26_004882</name>
</gene>
<dbReference type="RefSeq" id="WP_125847851.1">
    <property type="nucleotide sequence ID" value="NZ_JACHXH010000019.1"/>
</dbReference>
<comment type="caution">
    <text evidence="1">The sequence shown here is derived from an EMBL/GenBank/DDBJ whole genome shotgun (WGS) entry which is preliminary data.</text>
</comment>
<evidence type="ECO:0000313" key="1">
    <source>
        <dbReference type="EMBL" id="MBB3137123.1"/>
    </source>
</evidence>
<proteinExistence type="predicted"/>
<evidence type="ECO:0000313" key="2">
    <source>
        <dbReference type="Proteomes" id="UP000518315"/>
    </source>
</evidence>
<accession>A0A4R0CLT1</accession>
<protein>
    <submittedName>
        <fullName evidence="1">Uncharacterized protein</fullName>
    </submittedName>
</protein>